<evidence type="ECO:0000259" key="2">
    <source>
        <dbReference type="Pfam" id="PF03732"/>
    </source>
</evidence>
<comment type="caution">
    <text evidence="3">The sequence shown here is derived from an EMBL/GenBank/DDBJ whole genome shotgun (WGS) entry which is preliminary data.</text>
</comment>
<feature type="compositionally biased region" description="Low complexity" evidence="1">
    <location>
        <begin position="46"/>
        <end position="55"/>
    </location>
</feature>
<gene>
    <name evidence="3" type="ORF">O6P43_028911</name>
</gene>
<dbReference type="AlphaFoldDB" id="A0AAD7KZ30"/>
<dbReference type="EMBL" id="JARAOO010000012">
    <property type="protein sequence ID" value="KAJ7948437.1"/>
    <property type="molecule type" value="Genomic_DNA"/>
</dbReference>
<name>A0AAD7KZ30_QUISA</name>
<dbReference type="Proteomes" id="UP001163823">
    <property type="component" value="Chromosome 12"/>
</dbReference>
<dbReference type="PANTHER" id="PTHR33223:SF6">
    <property type="entry name" value="CCHC-TYPE DOMAIN-CONTAINING PROTEIN"/>
    <property type="match status" value="1"/>
</dbReference>
<evidence type="ECO:0000256" key="1">
    <source>
        <dbReference type="SAM" id="MobiDB-lite"/>
    </source>
</evidence>
<feature type="domain" description="Retrotransposon gag" evidence="2">
    <location>
        <begin position="167"/>
        <end position="261"/>
    </location>
</feature>
<dbReference type="PANTHER" id="PTHR33223">
    <property type="entry name" value="CCHC-TYPE DOMAIN-CONTAINING PROTEIN"/>
    <property type="match status" value="1"/>
</dbReference>
<evidence type="ECO:0000313" key="3">
    <source>
        <dbReference type="EMBL" id="KAJ7948437.1"/>
    </source>
</evidence>
<organism evidence="3 4">
    <name type="scientific">Quillaja saponaria</name>
    <name type="common">Soap bark tree</name>
    <dbReference type="NCBI Taxonomy" id="32244"/>
    <lineage>
        <taxon>Eukaryota</taxon>
        <taxon>Viridiplantae</taxon>
        <taxon>Streptophyta</taxon>
        <taxon>Embryophyta</taxon>
        <taxon>Tracheophyta</taxon>
        <taxon>Spermatophyta</taxon>
        <taxon>Magnoliopsida</taxon>
        <taxon>eudicotyledons</taxon>
        <taxon>Gunneridae</taxon>
        <taxon>Pentapetalae</taxon>
        <taxon>rosids</taxon>
        <taxon>fabids</taxon>
        <taxon>Fabales</taxon>
        <taxon>Quillajaceae</taxon>
        <taxon>Quillaja</taxon>
    </lineage>
</organism>
<accession>A0AAD7KZ30</accession>
<feature type="region of interest" description="Disordered" evidence="1">
    <location>
        <begin position="1"/>
        <end position="96"/>
    </location>
</feature>
<proteinExistence type="predicted"/>
<evidence type="ECO:0000313" key="4">
    <source>
        <dbReference type="Proteomes" id="UP001163823"/>
    </source>
</evidence>
<sequence length="400" mass="45717">MTRKHQPSPPSPEFSAVSSAATNRKPHRRIPRKKTRDDVDYYTDASRSQSLSNQSNEEEFEESIREDNESAYMGSESLSYSPTDHRSASTDPHFVPQNNNNYPTTTSNYASNFLNFSQPITQNSSYINIAPLPIFHGYPNECPITHLNRFSKVCRANNVSSIDMLMRIFPVTLEGEAALWYDLNIEPYPSLSWDDIKSSFLQAYHKIELIEDLRSEIMNLNQGEVETIRSYFLRLQWILKRWPEHGLSESLLKGVFVDGLKADFRDWILLQKPNSLNEALKLAFSFEQVRSIRVVEQRVLNCGFCEGKHEEQDCEVRQRMRELWIQSKEKQGSGRKEMGREFVRSVSMGGSSVGETSERQNGGVSGLNVKKSQCQCLKHQCGKKRLGRSNSIVTVISGVD</sequence>
<dbReference type="InterPro" id="IPR005162">
    <property type="entry name" value="Retrotrans_gag_dom"/>
</dbReference>
<dbReference type="Pfam" id="PF03732">
    <property type="entry name" value="Retrotrans_gag"/>
    <property type="match status" value="1"/>
</dbReference>
<keyword evidence="4" id="KW-1185">Reference proteome</keyword>
<protein>
    <submittedName>
        <fullName evidence="3">Retrotransposon gag protein</fullName>
    </submittedName>
</protein>
<reference evidence="3" key="1">
    <citation type="journal article" date="2023" name="Science">
        <title>Elucidation of the pathway for biosynthesis of saponin adjuvants from the soapbark tree.</title>
        <authorList>
            <person name="Reed J."/>
            <person name="Orme A."/>
            <person name="El-Demerdash A."/>
            <person name="Owen C."/>
            <person name="Martin L.B.B."/>
            <person name="Misra R.C."/>
            <person name="Kikuchi S."/>
            <person name="Rejzek M."/>
            <person name="Martin A.C."/>
            <person name="Harkess A."/>
            <person name="Leebens-Mack J."/>
            <person name="Louveau T."/>
            <person name="Stephenson M.J."/>
            <person name="Osbourn A."/>
        </authorList>
    </citation>
    <scope>NUCLEOTIDE SEQUENCE</scope>
    <source>
        <strain evidence="3">S10</strain>
    </source>
</reference>
<feature type="compositionally biased region" description="Basic residues" evidence="1">
    <location>
        <begin position="24"/>
        <end position="34"/>
    </location>
</feature>
<dbReference type="KEGG" id="qsa:O6P43_028911"/>